<organism evidence="1">
    <name type="scientific">Tanacetum cinerariifolium</name>
    <name type="common">Dalmatian daisy</name>
    <name type="synonym">Chrysanthemum cinerariifolium</name>
    <dbReference type="NCBI Taxonomy" id="118510"/>
    <lineage>
        <taxon>Eukaryota</taxon>
        <taxon>Viridiplantae</taxon>
        <taxon>Streptophyta</taxon>
        <taxon>Embryophyta</taxon>
        <taxon>Tracheophyta</taxon>
        <taxon>Spermatophyta</taxon>
        <taxon>Magnoliopsida</taxon>
        <taxon>eudicotyledons</taxon>
        <taxon>Gunneridae</taxon>
        <taxon>Pentapetalae</taxon>
        <taxon>asterids</taxon>
        <taxon>campanulids</taxon>
        <taxon>Asterales</taxon>
        <taxon>Asteraceae</taxon>
        <taxon>Asteroideae</taxon>
        <taxon>Anthemideae</taxon>
        <taxon>Anthemidinae</taxon>
        <taxon>Tanacetum</taxon>
    </lineage>
</organism>
<dbReference type="AlphaFoldDB" id="A0A699SPM7"/>
<dbReference type="EMBL" id="BKCJ011174028">
    <property type="protein sequence ID" value="GFC98763.1"/>
    <property type="molecule type" value="Genomic_DNA"/>
</dbReference>
<feature type="non-terminal residue" evidence="1">
    <location>
        <position position="1"/>
    </location>
</feature>
<protein>
    <submittedName>
        <fullName evidence="1">Uncharacterized protein</fullName>
    </submittedName>
</protein>
<proteinExistence type="predicted"/>
<accession>A0A699SPM7</accession>
<sequence>VHEYILLPLISSNLPLSSTIQSSDVNVGDQPGDVNAVDQLRDVNVGDQPRDVNVGNQPGDVNAGDIQGNVDEISRNDDVCHGNEIRIDSSTNAINATRSSINTASNIIVAELSAAKQKLMLLDTAAERRLLLLSQVKTVNEKCYC</sequence>
<gene>
    <name evidence="1" type="ORF">Tci_870733</name>
</gene>
<evidence type="ECO:0000313" key="1">
    <source>
        <dbReference type="EMBL" id="GFC98763.1"/>
    </source>
</evidence>
<reference evidence="1" key="1">
    <citation type="journal article" date="2019" name="Sci. Rep.">
        <title>Draft genome of Tanacetum cinerariifolium, the natural source of mosquito coil.</title>
        <authorList>
            <person name="Yamashiro T."/>
            <person name="Shiraishi A."/>
            <person name="Satake H."/>
            <person name="Nakayama K."/>
        </authorList>
    </citation>
    <scope>NUCLEOTIDE SEQUENCE</scope>
</reference>
<name>A0A699SPM7_TANCI</name>
<comment type="caution">
    <text evidence="1">The sequence shown here is derived from an EMBL/GenBank/DDBJ whole genome shotgun (WGS) entry which is preliminary data.</text>
</comment>